<comment type="cofactor">
    <cofactor evidence="1">
        <name>FMN</name>
        <dbReference type="ChEBI" id="CHEBI:58210"/>
    </cofactor>
</comment>
<dbReference type="Gene3D" id="3.40.109.10">
    <property type="entry name" value="NADH Oxidase"/>
    <property type="match status" value="1"/>
</dbReference>
<dbReference type="EMBL" id="CP136137">
    <property type="protein sequence ID" value="WYY07814.1"/>
    <property type="molecule type" value="Genomic_DNA"/>
</dbReference>
<dbReference type="Proteomes" id="UP001479933">
    <property type="component" value="Chromosome"/>
</dbReference>
<dbReference type="SUPFAM" id="SSF55469">
    <property type="entry name" value="FMN-dependent nitroreductase-like"/>
    <property type="match status" value="1"/>
</dbReference>
<keyword evidence="3" id="KW-0285">Flavoprotein</keyword>
<dbReference type="Pfam" id="PF00881">
    <property type="entry name" value="Nitroreductase"/>
    <property type="match status" value="1"/>
</dbReference>
<keyword evidence="4" id="KW-0288">FMN</keyword>
<dbReference type="RefSeq" id="WP_307825361.1">
    <property type="nucleotide sequence ID" value="NZ_CP136137.1"/>
</dbReference>
<accession>A0ABZ2U5E0</accession>
<dbReference type="InterPro" id="IPR000415">
    <property type="entry name" value="Nitroreductase-like"/>
</dbReference>
<sequence length="244" mass="27084">MSIDESISIPLTHPEATVPRHAAQVVGDALIARTSCRAFTHESVPDETIRAILTMAQRTASWCNSQSWQVAVTRRDGTERLRNALYAHAAEHEPTSTDFPFPAEYRGVHRDRRRESGFQLYNAVAIERGEKERQRAQMLENYRFFGAPHVAVLHVDEQLGPYGAVDCGAYVSTFLLAATTHGVATIAQAALAAYPDVLRTELGLSDDRKIVCGISFGYADSLHPVNGYRTSRADIDDVVDWIDR</sequence>
<comment type="similarity">
    <text evidence="2">Belongs to the nitroreductase family.</text>
</comment>
<evidence type="ECO:0000313" key="8">
    <source>
        <dbReference type="Proteomes" id="UP001479933"/>
    </source>
</evidence>
<feature type="domain" description="Nitroreductase" evidence="6">
    <location>
        <begin position="32"/>
        <end position="218"/>
    </location>
</feature>
<evidence type="ECO:0000256" key="5">
    <source>
        <dbReference type="ARBA" id="ARBA00023002"/>
    </source>
</evidence>
<protein>
    <submittedName>
        <fullName evidence="7">Nitroreductase</fullName>
    </submittedName>
</protein>
<evidence type="ECO:0000313" key="7">
    <source>
        <dbReference type="EMBL" id="WYY07814.1"/>
    </source>
</evidence>
<organism evidence="7 8">
    <name type="scientific">Gordonia hydrophobica</name>
    <dbReference type="NCBI Taxonomy" id="40516"/>
    <lineage>
        <taxon>Bacteria</taxon>
        <taxon>Bacillati</taxon>
        <taxon>Actinomycetota</taxon>
        <taxon>Actinomycetes</taxon>
        <taxon>Mycobacteriales</taxon>
        <taxon>Gordoniaceae</taxon>
        <taxon>Gordonia</taxon>
    </lineage>
</organism>
<name>A0ABZ2U5E0_9ACTN</name>
<dbReference type="CDD" id="cd02136">
    <property type="entry name" value="PnbA_NfnB-like"/>
    <property type="match status" value="1"/>
</dbReference>
<dbReference type="PANTHER" id="PTHR43673">
    <property type="entry name" value="NAD(P)H NITROREDUCTASE YDGI-RELATED"/>
    <property type="match status" value="1"/>
</dbReference>
<dbReference type="PANTHER" id="PTHR43673:SF2">
    <property type="entry name" value="NITROREDUCTASE"/>
    <property type="match status" value="1"/>
</dbReference>
<proteinExistence type="inferred from homology"/>
<evidence type="ECO:0000256" key="2">
    <source>
        <dbReference type="ARBA" id="ARBA00007118"/>
    </source>
</evidence>
<gene>
    <name evidence="7" type="ORF">RVF87_01625</name>
</gene>
<evidence type="ECO:0000259" key="6">
    <source>
        <dbReference type="Pfam" id="PF00881"/>
    </source>
</evidence>
<keyword evidence="5" id="KW-0560">Oxidoreductase</keyword>
<evidence type="ECO:0000256" key="1">
    <source>
        <dbReference type="ARBA" id="ARBA00001917"/>
    </source>
</evidence>
<keyword evidence="8" id="KW-1185">Reference proteome</keyword>
<evidence type="ECO:0000256" key="4">
    <source>
        <dbReference type="ARBA" id="ARBA00022643"/>
    </source>
</evidence>
<evidence type="ECO:0000256" key="3">
    <source>
        <dbReference type="ARBA" id="ARBA00022630"/>
    </source>
</evidence>
<dbReference type="InterPro" id="IPR029479">
    <property type="entry name" value="Nitroreductase"/>
</dbReference>
<reference evidence="7 8" key="1">
    <citation type="journal article" date="2023" name="Virus Evol.">
        <title>Computational host range prediction-The good, the bad, and the ugly.</title>
        <authorList>
            <person name="Howell A.A."/>
            <person name="Versoza C.J."/>
            <person name="Pfeifer S.P."/>
        </authorList>
    </citation>
    <scope>NUCLEOTIDE SEQUENCE [LARGE SCALE GENOMIC DNA]</scope>
    <source>
        <strain evidence="7 8">1610/1b</strain>
    </source>
</reference>